<proteinExistence type="predicted"/>
<dbReference type="SMART" id="SM00473">
    <property type="entry name" value="PAN_AP"/>
    <property type="match status" value="1"/>
</dbReference>
<evidence type="ECO:0000256" key="8">
    <source>
        <dbReference type="SAM" id="Phobius"/>
    </source>
</evidence>
<dbReference type="Pfam" id="PF01453">
    <property type="entry name" value="B_lectin"/>
    <property type="match status" value="1"/>
</dbReference>
<protein>
    <recommendedName>
        <fullName evidence="14">Receptor-like serine/threonine-protein kinase</fullName>
    </recommendedName>
</protein>
<evidence type="ECO:0000313" key="12">
    <source>
        <dbReference type="EMBL" id="KAK9922516.1"/>
    </source>
</evidence>
<evidence type="ECO:0000313" key="13">
    <source>
        <dbReference type="Proteomes" id="UP001457282"/>
    </source>
</evidence>
<comment type="subcellular location">
    <subcellularLocation>
        <location evidence="1">Membrane</location>
        <topology evidence="1">Single-pass membrane protein</topology>
    </subcellularLocation>
</comment>
<dbReference type="EMBL" id="JBEDUW010000006">
    <property type="protein sequence ID" value="KAK9922516.1"/>
    <property type="molecule type" value="Genomic_DNA"/>
</dbReference>
<evidence type="ECO:0000256" key="2">
    <source>
        <dbReference type="ARBA" id="ARBA00022692"/>
    </source>
</evidence>
<feature type="domain" description="Bulb-type lectin" evidence="10">
    <location>
        <begin position="119"/>
        <end position="241"/>
    </location>
</feature>
<keyword evidence="7" id="KW-0325">Glycoprotein</keyword>
<dbReference type="InterPro" id="IPR036426">
    <property type="entry name" value="Bulb-type_lectin_dom_sf"/>
</dbReference>
<reference evidence="12 13" key="1">
    <citation type="journal article" date="2023" name="G3 (Bethesda)">
        <title>A chromosome-length genome assembly and annotation of blackberry (Rubus argutus, cv. 'Hillquist').</title>
        <authorList>
            <person name="Bruna T."/>
            <person name="Aryal R."/>
            <person name="Dudchenko O."/>
            <person name="Sargent D.J."/>
            <person name="Mead D."/>
            <person name="Buti M."/>
            <person name="Cavallini A."/>
            <person name="Hytonen T."/>
            <person name="Andres J."/>
            <person name="Pham M."/>
            <person name="Weisz D."/>
            <person name="Mascagni F."/>
            <person name="Usai G."/>
            <person name="Natali L."/>
            <person name="Bassil N."/>
            <person name="Fernandez G.E."/>
            <person name="Lomsadze A."/>
            <person name="Armour M."/>
            <person name="Olukolu B."/>
            <person name="Poorten T."/>
            <person name="Britton C."/>
            <person name="Davik J."/>
            <person name="Ashrafi H."/>
            <person name="Aiden E.L."/>
            <person name="Borodovsky M."/>
            <person name="Worthington M."/>
        </authorList>
    </citation>
    <scope>NUCLEOTIDE SEQUENCE [LARGE SCALE GENOMIC DNA]</scope>
    <source>
        <strain evidence="12">PI 553951</strain>
    </source>
</reference>
<evidence type="ECO:0008006" key="14">
    <source>
        <dbReference type="Google" id="ProtNLM"/>
    </source>
</evidence>
<dbReference type="PROSITE" id="PS50948">
    <property type="entry name" value="PAN"/>
    <property type="match status" value="1"/>
</dbReference>
<dbReference type="GO" id="GO:0048544">
    <property type="term" value="P:recognition of pollen"/>
    <property type="evidence" value="ECO:0007669"/>
    <property type="project" value="InterPro"/>
</dbReference>
<feature type="transmembrane region" description="Helical" evidence="8">
    <location>
        <begin position="401"/>
        <end position="422"/>
    </location>
</feature>
<evidence type="ECO:0000256" key="3">
    <source>
        <dbReference type="ARBA" id="ARBA00022729"/>
    </source>
</evidence>
<dbReference type="InterPro" id="IPR001245">
    <property type="entry name" value="Ser-Thr/Tyr_kinase_cat_dom"/>
</dbReference>
<dbReference type="InterPro" id="IPR003609">
    <property type="entry name" value="Pan_app"/>
</dbReference>
<dbReference type="InterPro" id="IPR000858">
    <property type="entry name" value="S_locus_glycoprot_dom"/>
</dbReference>
<dbReference type="SUPFAM" id="SSF56112">
    <property type="entry name" value="Protein kinase-like (PK-like)"/>
    <property type="match status" value="1"/>
</dbReference>
<dbReference type="Gene3D" id="3.30.200.20">
    <property type="entry name" value="Phosphorylase Kinase, domain 1"/>
    <property type="match status" value="1"/>
</dbReference>
<dbReference type="PANTHER" id="PTHR47974:SF13">
    <property type="entry name" value="G-TYPE LECTIN S-RECEPTOR-LIKE SERINE_THREONINE-PROTEIN KINASE SD3-1"/>
    <property type="match status" value="1"/>
</dbReference>
<dbReference type="Gene3D" id="1.10.510.10">
    <property type="entry name" value="Transferase(Phosphotransferase) domain 1"/>
    <property type="match status" value="1"/>
</dbReference>
<dbReference type="InterPro" id="IPR011009">
    <property type="entry name" value="Kinase-like_dom_sf"/>
</dbReference>
<evidence type="ECO:0000256" key="7">
    <source>
        <dbReference type="ARBA" id="ARBA00023180"/>
    </source>
</evidence>
<evidence type="ECO:0000259" key="10">
    <source>
        <dbReference type="PROSITE" id="PS50927"/>
    </source>
</evidence>
<comment type="caution">
    <text evidence="12">The sequence shown here is derived from an EMBL/GenBank/DDBJ whole genome shotgun (WGS) entry which is preliminary data.</text>
</comment>
<dbReference type="Proteomes" id="UP001457282">
    <property type="component" value="Unassembled WGS sequence"/>
</dbReference>
<keyword evidence="3" id="KW-0732">Signal</keyword>
<dbReference type="AlphaFoldDB" id="A0AAW1WCY0"/>
<organism evidence="12 13">
    <name type="scientific">Rubus argutus</name>
    <name type="common">Southern blackberry</name>
    <dbReference type="NCBI Taxonomy" id="59490"/>
    <lineage>
        <taxon>Eukaryota</taxon>
        <taxon>Viridiplantae</taxon>
        <taxon>Streptophyta</taxon>
        <taxon>Embryophyta</taxon>
        <taxon>Tracheophyta</taxon>
        <taxon>Spermatophyta</taxon>
        <taxon>Magnoliopsida</taxon>
        <taxon>eudicotyledons</taxon>
        <taxon>Gunneridae</taxon>
        <taxon>Pentapetalae</taxon>
        <taxon>rosids</taxon>
        <taxon>fabids</taxon>
        <taxon>Rosales</taxon>
        <taxon>Rosaceae</taxon>
        <taxon>Rosoideae</taxon>
        <taxon>Rosoideae incertae sedis</taxon>
        <taxon>Rubus</taxon>
    </lineage>
</organism>
<keyword evidence="6" id="KW-1015">Disulfide bond</keyword>
<name>A0AAW1WCY0_RUBAR</name>
<dbReference type="SUPFAM" id="SSF51110">
    <property type="entry name" value="alpha-D-mannose-specific plant lectins"/>
    <property type="match status" value="2"/>
</dbReference>
<dbReference type="InterPro" id="IPR000719">
    <property type="entry name" value="Prot_kinase_dom"/>
</dbReference>
<dbReference type="Pfam" id="PF00954">
    <property type="entry name" value="S_locus_glycop"/>
    <property type="match status" value="1"/>
</dbReference>
<feature type="domain" description="Protein kinase" evidence="9">
    <location>
        <begin position="453"/>
        <end position="682"/>
    </location>
</feature>
<gene>
    <name evidence="12" type="ORF">M0R45_030978</name>
</gene>
<dbReference type="FunFam" id="3.30.200.20:FF:000798">
    <property type="entry name" value="G-type lectin S-receptor-like serine/threonine-protein kinase SD3-1"/>
    <property type="match status" value="1"/>
</dbReference>
<keyword evidence="4 8" id="KW-1133">Transmembrane helix</keyword>
<dbReference type="Pfam" id="PF07714">
    <property type="entry name" value="PK_Tyr_Ser-Thr"/>
    <property type="match status" value="1"/>
</dbReference>
<dbReference type="PANTHER" id="PTHR47974">
    <property type="entry name" value="OS07G0415500 PROTEIN"/>
    <property type="match status" value="1"/>
</dbReference>
<feature type="domain" description="Apple" evidence="11">
    <location>
        <begin position="292"/>
        <end position="373"/>
    </location>
</feature>
<dbReference type="Gene3D" id="2.90.10.10">
    <property type="entry name" value="Bulb-type lectin domain"/>
    <property type="match status" value="2"/>
</dbReference>
<evidence type="ECO:0000256" key="1">
    <source>
        <dbReference type="ARBA" id="ARBA00004167"/>
    </source>
</evidence>
<dbReference type="GO" id="GO:0005524">
    <property type="term" value="F:ATP binding"/>
    <property type="evidence" value="ECO:0007669"/>
    <property type="project" value="InterPro"/>
</dbReference>
<evidence type="ECO:0000256" key="6">
    <source>
        <dbReference type="ARBA" id="ARBA00023157"/>
    </source>
</evidence>
<sequence length="682" mass="76630">MLEQEGLLLKSSFQLSIFVGFLLHSLAISEIPLGSKLSVVDKNTWVSPNGDFAFGFFNRTDEPNYSVGICFNSKSIPLDKQTVVWTAGANIIAALLDNGNLVLLNEEKHNVWQSFDTPSDTLLPGQNFSTSQMLRAASKNLVSDYLSSYYTLWMNAYGQLQLRWESHFVYWTSGSPPSSNLSAFLTSDGALQLRNQNLQPVWSMLGADYNESISYRFLRLDIDGNLRLYSWVEALMSWRPVWQAVENQCNVFATCGQRGICFFTESGSPDCKCPFNLVNGSTEKCLIPYQQCESGSNMFSYKHTFLYGMYNSSDDLVVPISLQECRSLCLKDPLCTAATFSNDGMPQCSVTKTQYVTGYSDPSLSSVSFVKVCADPLAVNPNLSMSSPSVKRSQKFCFPCLIGASSVAVFLLFQLAIGFWFYRRMKRRRNLVRKKASFACSSSNSNGLIVLSFSEIEDITENFKHQIGPEMFKAVLPNKEPVAIKEINASLEERKYRCAVSVIGSIHHKNLVKLQGYCCELNHRFLVYEYVKNGSVEKYMEDHKLVKCTIHGNLKCETVLLDENLEAKVTEFGLGTIVGDESCSSAMRDVEDFGKMVLVLVSGCREVGDLSEWAYKEWLDGHLENIVDRRLSGLYISQELERVLRIAFWCLQIDERQRPSMSEVVMVLEGTSSVDPPPPPFA</sequence>
<dbReference type="PROSITE" id="PS50927">
    <property type="entry name" value="BULB_LECTIN"/>
    <property type="match status" value="1"/>
</dbReference>
<evidence type="ECO:0000259" key="9">
    <source>
        <dbReference type="PROSITE" id="PS50011"/>
    </source>
</evidence>
<keyword evidence="5 8" id="KW-0472">Membrane</keyword>
<dbReference type="InterPro" id="IPR001480">
    <property type="entry name" value="Bulb-type_lectin_dom"/>
</dbReference>
<keyword evidence="2 8" id="KW-0812">Transmembrane</keyword>
<evidence type="ECO:0000256" key="4">
    <source>
        <dbReference type="ARBA" id="ARBA00022989"/>
    </source>
</evidence>
<evidence type="ECO:0000256" key="5">
    <source>
        <dbReference type="ARBA" id="ARBA00023136"/>
    </source>
</evidence>
<dbReference type="GO" id="GO:0004672">
    <property type="term" value="F:protein kinase activity"/>
    <property type="evidence" value="ECO:0007669"/>
    <property type="project" value="InterPro"/>
</dbReference>
<accession>A0AAW1WCY0</accession>
<keyword evidence="13" id="KW-1185">Reference proteome</keyword>
<dbReference type="GO" id="GO:0016020">
    <property type="term" value="C:membrane"/>
    <property type="evidence" value="ECO:0007669"/>
    <property type="project" value="UniProtKB-SubCell"/>
</dbReference>
<dbReference type="PROSITE" id="PS50011">
    <property type="entry name" value="PROTEIN_KINASE_DOM"/>
    <property type="match status" value="1"/>
</dbReference>
<evidence type="ECO:0000259" key="11">
    <source>
        <dbReference type="PROSITE" id="PS50948"/>
    </source>
</evidence>